<evidence type="ECO:0000256" key="1">
    <source>
        <dbReference type="ARBA" id="ARBA00006484"/>
    </source>
</evidence>
<organism evidence="4 5">
    <name type="scientific">Mycobacterium asiaticum</name>
    <dbReference type="NCBI Taxonomy" id="1790"/>
    <lineage>
        <taxon>Bacteria</taxon>
        <taxon>Bacillati</taxon>
        <taxon>Actinomycetota</taxon>
        <taxon>Actinomycetes</taxon>
        <taxon>Mycobacteriales</taxon>
        <taxon>Mycobacteriaceae</taxon>
        <taxon>Mycobacterium</taxon>
    </lineage>
</organism>
<keyword evidence="2" id="KW-0560">Oxidoreductase</keyword>
<dbReference type="NCBIfam" id="NF005878">
    <property type="entry name" value="PRK07825.1"/>
    <property type="match status" value="1"/>
</dbReference>
<accession>A0A1A3N4M3</accession>
<proteinExistence type="inferred from homology"/>
<protein>
    <submittedName>
        <fullName evidence="4">Short-chain dehydrogenase</fullName>
    </submittedName>
</protein>
<dbReference type="Proteomes" id="UP000093629">
    <property type="component" value="Unassembled WGS sequence"/>
</dbReference>
<dbReference type="Pfam" id="PF00106">
    <property type="entry name" value="adh_short"/>
    <property type="match status" value="1"/>
</dbReference>
<dbReference type="AlphaFoldDB" id="A0A1A3N4M3"/>
<sequence length="282" mass="29266">MKSDAGKIAGKVPGKVVAITGGARGIGLAIATALHASGAKVAIGDIDEAAVQHSGERLGLTVSRGLDVTDRASFTEFLDTVENELGPLDVLINNAGVIAVGSAVDEADAITQRLLDVNIFGVILGTKLAAQRMLPRRSGHVINIASLGGILPTEGIATYCATKHAVLGYTDTVRMENRGRGVHFSAIMPTLTNTEMVAGIGHAKGFRNAEPEEIARAVLGVISKPQPRVIVPRAIGATVSVQRLLPQGVAEALGRVLGTGRVFTSDVKPDQRAAYARRTGTS</sequence>
<reference evidence="4 5" key="1">
    <citation type="submission" date="2016-06" db="EMBL/GenBank/DDBJ databases">
        <authorList>
            <person name="Kjaerup R.B."/>
            <person name="Dalgaard T.S."/>
            <person name="Juul-Madsen H.R."/>
        </authorList>
    </citation>
    <scope>NUCLEOTIDE SEQUENCE [LARGE SCALE GENOMIC DNA]</scope>
    <source>
        <strain evidence="4 5">1245139.5</strain>
    </source>
</reference>
<evidence type="ECO:0000256" key="2">
    <source>
        <dbReference type="ARBA" id="ARBA00023002"/>
    </source>
</evidence>
<evidence type="ECO:0000313" key="5">
    <source>
        <dbReference type="Proteomes" id="UP000093629"/>
    </source>
</evidence>
<dbReference type="InterPro" id="IPR036291">
    <property type="entry name" value="NAD(P)-bd_dom_sf"/>
</dbReference>
<keyword evidence="5" id="KW-1185">Reference proteome</keyword>
<comment type="caution">
    <text evidence="4">The sequence shown here is derived from an EMBL/GenBank/DDBJ whole genome shotgun (WGS) entry which is preliminary data.</text>
</comment>
<dbReference type="RefSeq" id="WP_065159072.1">
    <property type="nucleotide sequence ID" value="NZ_LZLQ01000086.1"/>
</dbReference>
<dbReference type="PRINTS" id="PR00080">
    <property type="entry name" value="SDRFAMILY"/>
</dbReference>
<dbReference type="CDD" id="cd05233">
    <property type="entry name" value="SDR_c"/>
    <property type="match status" value="1"/>
</dbReference>
<dbReference type="Gene3D" id="3.40.50.720">
    <property type="entry name" value="NAD(P)-binding Rossmann-like Domain"/>
    <property type="match status" value="1"/>
</dbReference>
<dbReference type="InterPro" id="IPR002347">
    <property type="entry name" value="SDR_fam"/>
</dbReference>
<name>A0A1A3N4M3_MYCAS</name>
<dbReference type="PRINTS" id="PR00081">
    <property type="entry name" value="GDHRDH"/>
</dbReference>
<comment type="similarity">
    <text evidence="1 3">Belongs to the short-chain dehydrogenases/reductases (SDR) family.</text>
</comment>
<dbReference type="PANTHER" id="PTHR24322:SF736">
    <property type="entry name" value="RETINOL DEHYDROGENASE 10"/>
    <property type="match status" value="1"/>
</dbReference>
<dbReference type="EMBL" id="LZLQ01000086">
    <property type="protein sequence ID" value="OBK15322.1"/>
    <property type="molecule type" value="Genomic_DNA"/>
</dbReference>
<gene>
    <name evidence="4" type="ORF">A5636_05890</name>
</gene>
<dbReference type="InterPro" id="IPR020904">
    <property type="entry name" value="Sc_DH/Rdtase_CS"/>
</dbReference>
<dbReference type="PROSITE" id="PS00061">
    <property type="entry name" value="ADH_SHORT"/>
    <property type="match status" value="1"/>
</dbReference>
<evidence type="ECO:0000256" key="3">
    <source>
        <dbReference type="RuleBase" id="RU000363"/>
    </source>
</evidence>
<dbReference type="PANTHER" id="PTHR24322">
    <property type="entry name" value="PKSB"/>
    <property type="match status" value="1"/>
</dbReference>
<dbReference type="SUPFAM" id="SSF51735">
    <property type="entry name" value="NAD(P)-binding Rossmann-fold domains"/>
    <property type="match status" value="1"/>
</dbReference>
<evidence type="ECO:0000313" key="4">
    <source>
        <dbReference type="EMBL" id="OBK15322.1"/>
    </source>
</evidence>
<dbReference type="GO" id="GO:0016616">
    <property type="term" value="F:oxidoreductase activity, acting on the CH-OH group of donors, NAD or NADP as acceptor"/>
    <property type="evidence" value="ECO:0007669"/>
    <property type="project" value="TreeGrafter"/>
</dbReference>